<dbReference type="EnsemblPlants" id="AET7Gv20001300.20">
    <property type="protein sequence ID" value="AET7Gv20001300.20"/>
    <property type="gene ID" value="AET7Gv20001300"/>
</dbReference>
<reference evidence="1" key="4">
    <citation type="submission" date="2019-03" db="UniProtKB">
        <authorList>
            <consortium name="EnsemblPlants"/>
        </authorList>
    </citation>
    <scope>IDENTIFICATION</scope>
</reference>
<proteinExistence type="predicted"/>
<keyword evidence="2" id="KW-1185">Reference proteome</keyword>
<dbReference type="AlphaFoldDB" id="A0A453Q930"/>
<organism evidence="1 2">
    <name type="scientific">Aegilops tauschii subsp. strangulata</name>
    <name type="common">Goatgrass</name>
    <dbReference type="NCBI Taxonomy" id="200361"/>
    <lineage>
        <taxon>Eukaryota</taxon>
        <taxon>Viridiplantae</taxon>
        <taxon>Streptophyta</taxon>
        <taxon>Embryophyta</taxon>
        <taxon>Tracheophyta</taxon>
        <taxon>Spermatophyta</taxon>
        <taxon>Magnoliopsida</taxon>
        <taxon>Liliopsida</taxon>
        <taxon>Poales</taxon>
        <taxon>Poaceae</taxon>
        <taxon>BOP clade</taxon>
        <taxon>Pooideae</taxon>
        <taxon>Triticodae</taxon>
        <taxon>Triticeae</taxon>
        <taxon>Triticinae</taxon>
        <taxon>Aegilops</taxon>
    </lineage>
</organism>
<reference evidence="1" key="3">
    <citation type="journal article" date="2017" name="Nature">
        <title>Genome sequence of the progenitor of the wheat D genome Aegilops tauschii.</title>
        <authorList>
            <person name="Luo M.C."/>
            <person name="Gu Y.Q."/>
            <person name="Puiu D."/>
            <person name="Wang H."/>
            <person name="Twardziok S.O."/>
            <person name="Deal K.R."/>
            <person name="Huo N."/>
            <person name="Zhu T."/>
            <person name="Wang L."/>
            <person name="Wang Y."/>
            <person name="McGuire P.E."/>
            <person name="Liu S."/>
            <person name="Long H."/>
            <person name="Ramasamy R.K."/>
            <person name="Rodriguez J.C."/>
            <person name="Van S.L."/>
            <person name="Yuan L."/>
            <person name="Wang Z."/>
            <person name="Xia Z."/>
            <person name="Xiao L."/>
            <person name="Anderson O.D."/>
            <person name="Ouyang S."/>
            <person name="Liang Y."/>
            <person name="Zimin A.V."/>
            <person name="Pertea G."/>
            <person name="Qi P."/>
            <person name="Bennetzen J.L."/>
            <person name="Dai X."/>
            <person name="Dawson M.W."/>
            <person name="Muller H.G."/>
            <person name="Kugler K."/>
            <person name="Rivarola-Duarte L."/>
            <person name="Spannagl M."/>
            <person name="Mayer K.F.X."/>
            <person name="Lu F.H."/>
            <person name="Bevan M.W."/>
            <person name="Leroy P."/>
            <person name="Li P."/>
            <person name="You F.M."/>
            <person name="Sun Q."/>
            <person name="Liu Z."/>
            <person name="Lyons E."/>
            <person name="Wicker T."/>
            <person name="Salzberg S.L."/>
            <person name="Devos K.M."/>
            <person name="Dvorak J."/>
        </authorList>
    </citation>
    <scope>NUCLEOTIDE SEQUENCE [LARGE SCALE GENOMIC DNA]</scope>
    <source>
        <strain evidence="1">cv. AL8/78</strain>
    </source>
</reference>
<reference evidence="2" key="1">
    <citation type="journal article" date="2014" name="Science">
        <title>Ancient hybridizations among the ancestral genomes of bread wheat.</title>
        <authorList>
            <consortium name="International Wheat Genome Sequencing Consortium,"/>
            <person name="Marcussen T."/>
            <person name="Sandve S.R."/>
            <person name="Heier L."/>
            <person name="Spannagl M."/>
            <person name="Pfeifer M."/>
            <person name="Jakobsen K.S."/>
            <person name="Wulff B.B."/>
            <person name="Steuernagel B."/>
            <person name="Mayer K.F."/>
            <person name="Olsen O.A."/>
        </authorList>
    </citation>
    <scope>NUCLEOTIDE SEQUENCE [LARGE SCALE GENOMIC DNA]</scope>
    <source>
        <strain evidence="2">cv. AL8/78</strain>
    </source>
</reference>
<evidence type="ECO:0000313" key="1">
    <source>
        <dbReference type="EnsemblPlants" id="AET7Gv20001300.20"/>
    </source>
</evidence>
<sequence length="83" mass="9512">MIITMRCCWCVWADKKDDGGDHQQPLIPLLMINGVDGWMPTAYCLCLANFFVHSEGFIESSSATVGCWLLRKTDKRQDKTREE</sequence>
<dbReference type="Proteomes" id="UP000015105">
    <property type="component" value="Chromosome 7D"/>
</dbReference>
<name>A0A453Q930_AEGTS</name>
<dbReference type="Gramene" id="AET7Gv20001300.20">
    <property type="protein sequence ID" value="AET7Gv20001300.20"/>
    <property type="gene ID" value="AET7Gv20001300"/>
</dbReference>
<reference evidence="1" key="5">
    <citation type="journal article" date="2021" name="G3 (Bethesda)">
        <title>Aegilops tauschii genome assembly Aet v5.0 features greater sequence contiguity and improved annotation.</title>
        <authorList>
            <person name="Wang L."/>
            <person name="Zhu T."/>
            <person name="Rodriguez J.C."/>
            <person name="Deal K.R."/>
            <person name="Dubcovsky J."/>
            <person name="McGuire P.E."/>
            <person name="Lux T."/>
            <person name="Spannagl M."/>
            <person name="Mayer K.F.X."/>
            <person name="Baldrich P."/>
            <person name="Meyers B.C."/>
            <person name="Huo N."/>
            <person name="Gu Y.Q."/>
            <person name="Zhou H."/>
            <person name="Devos K.M."/>
            <person name="Bennetzen J.L."/>
            <person name="Unver T."/>
            <person name="Budak H."/>
            <person name="Gulick P.J."/>
            <person name="Galiba G."/>
            <person name="Kalapos B."/>
            <person name="Nelson D.R."/>
            <person name="Li P."/>
            <person name="You F.M."/>
            <person name="Luo M.C."/>
            <person name="Dvorak J."/>
        </authorList>
    </citation>
    <scope>NUCLEOTIDE SEQUENCE [LARGE SCALE GENOMIC DNA]</scope>
    <source>
        <strain evidence="1">cv. AL8/78</strain>
    </source>
</reference>
<evidence type="ECO:0000313" key="2">
    <source>
        <dbReference type="Proteomes" id="UP000015105"/>
    </source>
</evidence>
<reference evidence="2" key="2">
    <citation type="journal article" date="2017" name="Nat. Plants">
        <title>The Aegilops tauschii genome reveals multiple impacts of transposons.</title>
        <authorList>
            <person name="Zhao G."/>
            <person name="Zou C."/>
            <person name="Li K."/>
            <person name="Wang K."/>
            <person name="Li T."/>
            <person name="Gao L."/>
            <person name="Zhang X."/>
            <person name="Wang H."/>
            <person name="Yang Z."/>
            <person name="Liu X."/>
            <person name="Jiang W."/>
            <person name="Mao L."/>
            <person name="Kong X."/>
            <person name="Jiao Y."/>
            <person name="Jia J."/>
        </authorList>
    </citation>
    <scope>NUCLEOTIDE SEQUENCE [LARGE SCALE GENOMIC DNA]</scope>
    <source>
        <strain evidence="2">cv. AL8/78</strain>
    </source>
</reference>
<protein>
    <submittedName>
        <fullName evidence="1">Uncharacterized protein</fullName>
    </submittedName>
</protein>
<accession>A0A453Q930</accession>